<dbReference type="InterPro" id="IPR029068">
    <property type="entry name" value="Glyas_Bleomycin-R_OHBP_Dase"/>
</dbReference>
<proteinExistence type="predicted"/>
<dbReference type="Proteomes" id="UP000557204">
    <property type="component" value="Unassembled WGS sequence"/>
</dbReference>
<comment type="caution">
    <text evidence="2">The sequence shown here is derived from an EMBL/GenBank/DDBJ whole genome shotgun (WGS) entry which is preliminary data.</text>
</comment>
<dbReference type="Gene3D" id="3.10.180.10">
    <property type="entry name" value="2,3-Dihydroxybiphenyl 1,2-Dioxygenase, domain 1"/>
    <property type="match status" value="2"/>
</dbReference>
<organism evidence="2 3">
    <name type="scientific">Isoptericola sediminis</name>
    <dbReference type="NCBI Taxonomy" id="2733572"/>
    <lineage>
        <taxon>Bacteria</taxon>
        <taxon>Bacillati</taxon>
        <taxon>Actinomycetota</taxon>
        <taxon>Actinomycetes</taxon>
        <taxon>Micrococcales</taxon>
        <taxon>Promicromonosporaceae</taxon>
        <taxon>Isoptericola</taxon>
    </lineage>
</organism>
<evidence type="ECO:0000313" key="2">
    <source>
        <dbReference type="EMBL" id="NNU26682.1"/>
    </source>
</evidence>
<sequence>MPAVENLPEGAPGWMDLATHDLDAAVAFYTGLFGWEHRDLGEHFGHYGQFTHDGSPVAGVAPLQGDEQTPGWHVYLWTTDADGVAGRIGAFGGTVDVPPQDVPGMGRYLFATDPAGGPVGFWQATGHPGFTRLAEPGAPCWFELWTSDYEAALPFYRDALGWDVHVMADDDAFRYATHGAGDAAVAGLFDAAAPLGDDGRSSWVVYLGAVDVDVAAARAVDLGGTVHGEPAVTPYGRMAEVTDPDGAAFRILTA</sequence>
<dbReference type="InterPro" id="IPR037523">
    <property type="entry name" value="VOC_core"/>
</dbReference>
<dbReference type="SUPFAM" id="SSF54593">
    <property type="entry name" value="Glyoxalase/Bleomycin resistance protein/Dihydroxybiphenyl dioxygenase"/>
    <property type="match status" value="2"/>
</dbReference>
<dbReference type="AlphaFoldDB" id="A0A849JTQ5"/>
<feature type="domain" description="VOC" evidence="1">
    <location>
        <begin position="138"/>
        <end position="254"/>
    </location>
</feature>
<dbReference type="PANTHER" id="PTHR33993:SF10">
    <property type="entry name" value="CONSERVED PROTEIN"/>
    <property type="match status" value="1"/>
</dbReference>
<dbReference type="RefSeq" id="WP_171246198.1">
    <property type="nucleotide sequence ID" value="NZ_JABFAJ010000007.1"/>
</dbReference>
<evidence type="ECO:0000313" key="3">
    <source>
        <dbReference type="Proteomes" id="UP000557204"/>
    </source>
</evidence>
<reference evidence="2 3" key="1">
    <citation type="submission" date="2020-05" db="EMBL/GenBank/DDBJ databases">
        <title>Genome sequence of Isoptericola sp. JC619 isolated from Chilika lagoon, India.</title>
        <authorList>
            <person name="Kumar D."/>
            <person name="Appam K."/>
            <person name="Gandham S."/>
            <person name="Uppada J."/>
            <person name="Sasikala C."/>
            <person name="Venkata Ramana C."/>
        </authorList>
    </citation>
    <scope>NUCLEOTIDE SEQUENCE [LARGE SCALE GENOMIC DNA]</scope>
    <source>
        <strain evidence="2 3">JC619</strain>
    </source>
</reference>
<keyword evidence="3" id="KW-1185">Reference proteome</keyword>
<dbReference type="InterPro" id="IPR052164">
    <property type="entry name" value="Anthracycline_SecMetBiosynth"/>
</dbReference>
<feature type="domain" description="VOC" evidence="1">
    <location>
        <begin position="11"/>
        <end position="124"/>
    </location>
</feature>
<dbReference type="CDD" id="cd07247">
    <property type="entry name" value="SgaA_N_like"/>
    <property type="match status" value="2"/>
</dbReference>
<name>A0A849JTQ5_9MICO</name>
<dbReference type="Pfam" id="PF00903">
    <property type="entry name" value="Glyoxalase"/>
    <property type="match status" value="2"/>
</dbReference>
<gene>
    <name evidence="2" type="ORF">HLI28_03885</name>
</gene>
<dbReference type="PROSITE" id="PS51819">
    <property type="entry name" value="VOC"/>
    <property type="match status" value="2"/>
</dbReference>
<accession>A0A849JTQ5</accession>
<protein>
    <submittedName>
        <fullName evidence="2">VOC family protein</fullName>
    </submittedName>
</protein>
<evidence type="ECO:0000259" key="1">
    <source>
        <dbReference type="PROSITE" id="PS51819"/>
    </source>
</evidence>
<dbReference type="EMBL" id="JABFAJ010000007">
    <property type="protein sequence ID" value="NNU26682.1"/>
    <property type="molecule type" value="Genomic_DNA"/>
</dbReference>
<dbReference type="InterPro" id="IPR004360">
    <property type="entry name" value="Glyas_Fos-R_dOase_dom"/>
</dbReference>
<dbReference type="PANTHER" id="PTHR33993">
    <property type="entry name" value="GLYOXALASE-RELATED"/>
    <property type="match status" value="1"/>
</dbReference>